<dbReference type="InterPro" id="IPR035986">
    <property type="entry name" value="PKD_dom_sf"/>
</dbReference>
<dbReference type="InterPro" id="IPR009291">
    <property type="entry name" value="Vps62"/>
</dbReference>
<dbReference type="InterPro" id="IPR022409">
    <property type="entry name" value="PKD/Chitinase_dom"/>
</dbReference>
<evidence type="ECO:0000259" key="1">
    <source>
        <dbReference type="PROSITE" id="PS50093"/>
    </source>
</evidence>
<dbReference type="KEGG" id="mmav:RE476_04340"/>
<dbReference type="PROSITE" id="PS50093">
    <property type="entry name" value="PKD"/>
    <property type="match status" value="2"/>
</dbReference>
<dbReference type="GeneID" id="84229343"/>
<dbReference type="Proteomes" id="UP001183006">
    <property type="component" value="Chromosome"/>
</dbReference>
<dbReference type="AlphaFoldDB" id="A0AA51UJX6"/>
<dbReference type="InterPro" id="IPR013783">
    <property type="entry name" value="Ig-like_fold"/>
</dbReference>
<dbReference type="PANTHER" id="PTHR48174:SF5">
    <property type="entry name" value="VACUOLAR PROTEIN SORTING-ASSOCIATED PROTEIN 62"/>
    <property type="match status" value="1"/>
</dbReference>
<dbReference type="EMBL" id="CP133594">
    <property type="protein sequence ID" value="WMW23066.1"/>
    <property type="molecule type" value="Genomic_DNA"/>
</dbReference>
<evidence type="ECO:0000313" key="3">
    <source>
        <dbReference type="Proteomes" id="UP001183006"/>
    </source>
</evidence>
<dbReference type="Gene3D" id="2.60.40.10">
    <property type="entry name" value="Immunoglobulins"/>
    <property type="match status" value="2"/>
</dbReference>
<keyword evidence="3" id="KW-1185">Reference proteome</keyword>
<dbReference type="SUPFAM" id="SSF52317">
    <property type="entry name" value="Class I glutamine amidotransferase-like"/>
    <property type="match status" value="1"/>
</dbReference>
<dbReference type="CDD" id="cd00146">
    <property type="entry name" value="PKD"/>
    <property type="match status" value="2"/>
</dbReference>
<name>A0AA51UJX6_9EURY</name>
<dbReference type="FunFam" id="2.60.40.10:FF:000270">
    <property type="entry name" value="Cell surface protein"/>
    <property type="match status" value="1"/>
</dbReference>
<feature type="domain" description="PKD" evidence="1">
    <location>
        <begin position="1089"/>
        <end position="1141"/>
    </location>
</feature>
<feature type="domain" description="PKD" evidence="1">
    <location>
        <begin position="979"/>
        <end position="1059"/>
    </location>
</feature>
<dbReference type="RefSeq" id="WP_309309182.1">
    <property type="nucleotide sequence ID" value="NZ_CP133594.1"/>
</dbReference>
<sequence>MIRELCFVFLIVCSFFLSAVGIASATSNESLIFFDDYEDEDFTNNPTWKWCYGDGPATIENINGNHWMKLFRVSDDKDIPTYETEVSGLLSQNFELSYQFKLSSGDYTGCGLGLTNSDYSSSYNIALNTGPYWADDWKSGFQHLENDDSGCLCLLRTDSQHFEIDPISRNESHTVKLVFLKSEHKWTLYIDGDNKGSLIAQSENDSDISKIVIQGKSASSPGNGCWIDNIKITTEINETNSPSRKALFVTYESADIESYSLYNRLINEGFNITRSVSIPEDMNEYDLVIVQSYDACWQTTANYMKEYIANGGGAVLVSGVPSNFPKEYQEIGSSFGYYDISYISEWFGTARYENVGVSDATITMDNPFGTTLISGDYLAHCSGWGGAAVSNLNQDTTMNLAMWDYSSDRIFAFTNNYGAGRMFYTAALNSSEKLNELELAGALWASRQNNQSSTADAELISVDYDLVTVPNGGEAKVSVQVRNTGNVENTFYIGYSVWDSLDTLYDIDSKDVTLSSGESKTVVLTWDVPWLTEDHLGSFDSKVAVWSDKLPNGELSDQLDSQTESNAFEVIMDYQYLAMEYLPSLRYSQGDEYHITTVEHFLKESSLKGTVLPFEPLLVGWILIEDNMDDAAFSPYVGPLSSMYQFYKLDLKNDASEYEGKSIPAVYVNIKDFSVDIDEIGKTDFIGIQYWWLSYYNSHEVWLDHEGDWEHITVYVNKNTGNLEYASYGQHYDGKCFTPDQIASIGNHPSVFVARGSHASYSNYGLHIYKDLYLEGDIIYHDYHFGDGRTFHYKDFEENVYFFSDLMNAHKWPYFNGRWGDTDPWSISFINFDGSPKTPSVQEKFNPKLELTSQRREVHSPAYLCAIDEYGRRVGYNATTGEIDMQIPGAYYSGPDEHPQVLSVDDLNLNVKFYMIPKDDGGECDIVSSVNNFQEKQSIYFKNVTIGENTTAFSNTSDISTLNLDINDDGVIDQIIEAPSVSFTVDRTKIITGESILFDAKVDSKSDNQTYVWDFGDNTTADIEDVVHTYEVSGIFYPSLTVRTNDGASASYSTCVEVESLDPQSITPWSDFSTDKVSGVQPLTVQFYDQSLDATSLEWDFGDGSPLSFEQNPVHIYNEEGKYAVSLNASSSEGYNIETKVDYIIVYDWNPWNDLGSDGGEAITLVELQDAIYCWRFGIDTSTGELVDLVRLQDLIYSWRFGY</sequence>
<protein>
    <submittedName>
        <fullName evidence="2">PKD domain-containing protein</fullName>
    </submittedName>
</protein>
<dbReference type="SUPFAM" id="SSF49299">
    <property type="entry name" value="PKD domain"/>
    <property type="match status" value="2"/>
</dbReference>
<reference evidence="2" key="1">
    <citation type="submission" date="2023-08" db="EMBL/GenBank/DDBJ databases">
        <title>Methanolobus mangrovi sp. nov. and Methanolobus sediminis sp. nov, two novel methylotrophic methanogens isolated from mangrove sediments in China.</title>
        <authorList>
            <person name="Zhou J."/>
        </authorList>
    </citation>
    <scope>NUCLEOTIDE SEQUENCE</scope>
    <source>
        <strain evidence="2">FTZ2</strain>
    </source>
</reference>
<dbReference type="Pfam" id="PF18911">
    <property type="entry name" value="PKD_4"/>
    <property type="match status" value="2"/>
</dbReference>
<proteinExistence type="predicted"/>
<evidence type="ECO:0000313" key="2">
    <source>
        <dbReference type="EMBL" id="WMW23066.1"/>
    </source>
</evidence>
<gene>
    <name evidence="2" type="ORF">RE476_04340</name>
</gene>
<dbReference type="InterPro" id="IPR000601">
    <property type="entry name" value="PKD_dom"/>
</dbReference>
<dbReference type="Pfam" id="PF06101">
    <property type="entry name" value="Vps62"/>
    <property type="match status" value="1"/>
</dbReference>
<accession>A0AA51UJX6</accession>
<dbReference type="SMART" id="SM00089">
    <property type="entry name" value="PKD"/>
    <property type="match status" value="2"/>
</dbReference>
<dbReference type="PANTHER" id="PTHR48174">
    <property type="entry name" value="DUF946 FAMILY PROTEIN"/>
    <property type="match status" value="1"/>
</dbReference>
<organism evidence="2 3">
    <name type="scientific">Methanolobus mangrovi</name>
    <dbReference type="NCBI Taxonomy" id="3072977"/>
    <lineage>
        <taxon>Archaea</taxon>
        <taxon>Methanobacteriati</taxon>
        <taxon>Methanobacteriota</taxon>
        <taxon>Stenosarchaea group</taxon>
        <taxon>Methanomicrobia</taxon>
        <taxon>Methanosarcinales</taxon>
        <taxon>Methanosarcinaceae</taxon>
        <taxon>Methanolobus</taxon>
    </lineage>
</organism>
<dbReference type="InterPro" id="IPR029062">
    <property type="entry name" value="Class_I_gatase-like"/>
</dbReference>